<proteinExistence type="predicted"/>
<sequence>MTTMSSSWTCQGQADSIDVSVEHEAVTVRANVRRHGRP</sequence>
<accession>X8BKV4</accession>
<evidence type="ECO:0000313" key="1">
    <source>
        <dbReference type="EMBL" id="EUA44111.1"/>
    </source>
</evidence>
<reference evidence="1" key="1">
    <citation type="submission" date="2014-01" db="EMBL/GenBank/DDBJ databases">
        <authorList>
            <person name="Brown-Elliot B."/>
            <person name="Wallace R."/>
            <person name="Lenaerts A."/>
            <person name="Ordway D."/>
            <person name="DeGroote M.A."/>
            <person name="Parker T."/>
            <person name="Sizemore C."/>
            <person name="Tallon L.J."/>
            <person name="Sadzewicz L.K."/>
            <person name="Sengamalay N."/>
            <person name="Fraser C.M."/>
            <person name="Hine E."/>
            <person name="Shefchek K.A."/>
            <person name="Das S.P."/>
            <person name="Tettelin H."/>
        </authorList>
    </citation>
    <scope>NUCLEOTIDE SEQUENCE [LARGE SCALE GENOMIC DNA]</scope>
    <source>
        <strain evidence="1">4042</strain>
    </source>
</reference>
<gene>
    <name evidence="1" type="ORF">I553_2765</name>
</gene>
<organism evidence="1">
    <name type="scientific">Mycobacterium xenopi 4042</name>
    <dbReference type="NCBI Taxonomy" id="1299334"/>
    <lineage>
        <taxon>Bacteria</taxon>
        <taxon>Bacillati</taxon>
        <taxon>Actinomycetota</taxon>
        <taxon>Actinomycetes</taxon>
        <taxon>Mycobacteriales</taxon>
        <taxon>Mycobacteriaceae</taxon>
        <taxon>Mycobacterium</taxon>
    </lineage>
</organism>
<comment type="caution">
    <text evidence="1">The sequence shown here is derived from an EMBL/GenBank/DDBJ whole genome shotgun (WGS) entry which is preliminary data.</text>
</comment>
<dbReference type="EMBL" id="JAOB01000038">
    <property type="protein sequence ID" value="EUA44111.1"/>
    <property type="molecule type" value="Genomic_DNA"/>
</dbReference>
<dbReference type="PATRIC" id="fig|1299334.3.peg.3818"/>
<protein>
    <submittedName>
        <fullName evidence="1">Uncharacterized protein</fullName>
    </submittedName>
</protein>
<name>X8BKV4_MYCXE</name>
<dbReference type="AlphaFoldDB" id="X8BKV4"/>